<feature type="compositionally biased region" description="Low complexity" evidence="1">
    <location>
        <begin position="14"/>
        <end position="29"/>
    </location>
</feature>
<evidence type="ECO:0000256" key="2">
    <source>
        <dbReference type="SAM" id="Phobius"/>
    </source>
</evidence>
<feature type="compositionally biased region" description="Gly residues" evidence="1">
    <location>
        <begin position="1"/>
        <end position="12"/>
    </location>
</feature>
<dbReference type="EMBL" id="BKCJ010329566">
    <property type="protein sequence ID" value="GEZ83171.1"/>
    <property type="molecule type" value="Genomic_DNA"/>
</dbReference>
<dbReference type="PANTHER" id="PTHR33625:SF3">
    <property type="entry name" value="OS04G0550700 PROTEIN"/>
    <property type="match status" value="1"/>
</dbReference>
<proteinExistence type="predicted"/>
<feature type="transmembrane region" description="Helical" evidence="2">
    <location>
        <begin position="162"/>
        <end position="179"/>
    </location>
</feature>
<name>A0A699ITB6_TANCI</name>
<sequence>MTSLGGGGGGGAMTTTVHSDVSTSSNTSSVFATVPSTDEVNQALSSVRQFVESSPSMLQPGGFQIKMVVSLATDISIWKAVLNNEAVREFIDLVNKAARSISGWGASARNIPGRDAEPSHGSIPLLDYLKRFFVKMKEIAIAVAEKTIEIAGNMFPAVKNSLLLSVLVILVVVVSRVSIGF</sequence>
<feature type="region of interest" description="Disordered" evidence="1">
    <location>
        <begin position="1"/>
        <end position="29"/>
    </location>
</feature>
<keyword evidence="2" id="KW-0472">Membrane</keyword>
<evidence type="ECO:0000313" key="3">
    <source>
        <dbReference type="EMBL" id="GEZ83171.1"/>
    </source>
</evidence>
<comment type="caution">
    <text evidence="3">The sequence shown here is derived from an EMBL/GenBank/DDBJ whole genome shotgun (WGS) entry which is preliminary data.</text>
</comment>
<organism evidence="3">
    <name type="scientific">Tanacetum cinerariifolium</name>
    <name type="common">Dalmatian daisy</name>
    <name type="synonym">Chrysanthemum cinerariifolium</name>
    <dbReference type="NCBI Taxonomy" id="118510"/>
    <lineage>
        <taxon>Eukaryota</taxon>
        <taxon>Viridiplantae</taxon>
        <taxon>Streptophyta</taxon>
        <taxon>Embryophyta</taxon>
        <taxon>Tracheophyta</taxon>
        <taxon>Spermatophyta</taxon>
        <taxon>Magnoliopsida</taxon>
        <taxon>eudicotyledons</taxon>
        <taxon>Gunneridae</taxon>
        <taxon>Pentapetalae</taxon>
        <taxon>asterids</taxon>
        <taxon>campanulids</taxon>
        <taxon>Asterales</taxon>
        <taxon>Asteraceae</taxon>
        <taxon>Asteroideae</taxon>
        <taxon>Anthemideae</taxon>
        <taxon>Anthemidinae</taxon>
        <taxon>Tanacetum</taxon>
    </lineage>
</organism>
<keyword evidence="2" id="KW-0812">Transmembrane</keyword>
<dbReference type="PANTHER" id="PTHR33625">
    <property type="entry name" value="OS08G0179900 PROTEIN"/>
    <property type="match status" value="1"/>
</dbReference>
<reference evidence="3" key="1">
    <citation type="journal article" date="2019" name="Sci. Rep.">
        <title>Draft genome of Tanacetum cinerariifolium, the natural source of mosquito coil.</title>
        <authorList>
            <person name="Yamashiro T."/>
            <person name="Shiraishi A."/>
            <person name="Satake H."/>
            <person name="Nakayama K."/>
        </authorList>
    </citation>
    <scope>NUCLEOTIDE SEQUENCE</scope>
</reference>
<accession>A0A699ITB6</accession>
<gene>
    <name evidence="3" type="ORF">Tci_555144</name>
</gene>
<keyword evidence="2" id="KW-1133">Transmembrane helix</keyword>
<protein>
    <submittedName>
        <fullName evidence="3">Uncharacterized protein</fullName>
    </submittedName>
</protein>
<evidence type="ECO:0000256" key="1">
    <source>
        <dbReference type="SAM" id="MobiDB-lite"/>
    </source>
</evidence>
<dbReference type="AlphaFoldDB" id="A0A699ITB6"/>